<sequence length="100" mass="11263">MYNTEDLLRLAICSDLRKNILISLIEGKKSLADLRDEMNISSTTAIHALKELEKGNLTYQDKNRDYSLTIIGRIIAMKLLDFSETADTLKKTKNSGLSTI</sequence>
<dbReference type="CDD" id="cd00090">
    <property type="entry name" value="HTH_ARSR"/>
    <property type="match status" value="1"/>
</dbReference>
<dbReference type="SUPFAM" id="SSF46785">
    <property type="entry name" value="Winged helix' DNA-binding domain"/>
    <property type="match status" value="1"/>
</dbReference>
<evidence type="ECO:0000313" key="1">
    <source>
        <dbReference type="EMBL" id="SNQ60423.1"/>
    </source>
</evidence>
<keyword evidence="2" id="KW-1185">Reference proteome</keyword>
<dbReference type="Gene3D" id="1.10.10.10">
    <property type="entry name" value="Winged helix-like DNA-binding domain superfamily/Winged helix DNA-binding domain"/>
    <property type="match status" value="1"/>
</dbReference>
<dbReference type="RefSeq" id="WP_096204776.1">
    <property type="nucleotide sequence ID" value="NZ_FZMP01000091.1"/>
</dbReference>
<reference evidence="2" key="1">
    <citation type="submission" date="2017-06" db="EMBL/GenBank/DDBJ databases">
        <authorList>
            <person name="Cremers G."/>
        </authorList>
    </citation>
    <scope>NUCLEOTIDE SEQUENCE [LARGE SCALE GENOMIC DNA]</scope>
</reference>
<gene>
    <name evidence="1" type="ORF">MNV_1800007</name>
</gene>
<dbReference type="InterPro" id="IPR036388">
    <property type="entry name" value="WH-like_DNA-bd_sf"/>
</dbReference>
<evidence type="ECO:0008006" key="3">
    <source>
        <dbReference type="Google" id="ProtNLM"/>
    </source>
</evidence>
<dbReference type="InterPro" id="IPR011991">
    <property type="entry name" value="ArsR-like_HTH"/>
</dbReference>
<dbReference type="OrthoDB" id="11410at2157"/>
<name>A0A284VMI0_9EURY</name>
<accession>A0A284VMI0</accession>
<evidence type="ECO:0000313" key="2">
    <source>
        <dbReference type="Proteomes" id="UP000218615"/>
    </source>
</evidence>
<protein>
    <recommendedName>
        <fullName evidence="3">HTH arsR-type domain-containing protein</fullName>
    </recommendedName>
</protein>
<dbReference type="AlphaFoldDB" id="A0A284VMI0"/>
<dbReference type="EMBL" id="FZMP01000091">
    <property type="protein sequence ID" value="SNQ60423.1"/>
    <property type="molecule type" value="Genomic_DNA"/>
</dbReference>
<dbReference type="InterPro" id="IPR036390">
    <property type="entry name" value="WH_DNA-bd_sf"/>
</dbReference>
<dbReference type="Proteomes" id="UP000218615">
    <property type="component" value="Unassembled WGS sequence"/>
</dbReference>
<organism evidence="1 2">
    <name type="scientific">Candidatus Methanoperedens nitratireducens</name>
    <dbReference type="NCBI Taxonomy" id="1392998"/>
    <lineage>
        <taxon>Archaea</taxon>
        <taxon>Methanobacteriati</taxon>
        <taxon>Methanobacteriota</taxon>
        <taxon>Stenosarchaea group</taxon>
        <taxon>Methanomicrobia</taxon>
        <taxon>Methanosarcinales</taxon>
        <taxon>ANME-2 cluster</taxon>
        <taxon>Candidatus Methanoperedentaceae</taxon>
        <taxon>Candidatus Methanoperedens</taxon>
    </lineage>
</organism>
<proteinExistence type="predicted"/>